<feature type="region of interest" description="Disordered" evidence="1">
    <location>
        <begin position="1"/>
        <end position="109"/>
    </location>
</feature>
<evidence type="ECO:0000313" key="3">
    <source>
        <dbReference type="Proteomes" id="UP000324222"/>
    </source>
</evidence>
<proteinExistence type="predicted"/>
<feature type="region of interest" description="Disordered" evidence="1">
    <location>
        <begin position="131"/>
        <end position="157"/>
    </location>
</feature>
<dbReference type="Proteomes" id="UP000324222">
    <property type="component" value="Unassembled WGS sequence"/>
</dbReference>
<accession>A0A5B7GJL8</accession>
<reference evidence="2 3" key="1">
    <citation type="submission" date="2019-05" db="EMBL/GenBank/DDBJ databases">
        <title>Another draft genome of Portunus trituberculatus and its Hox gene families provides insights of decapod evolution.</title>
        <authorList>
            <person name="Jeong J.-H."/>
            <person name="Song I."/>
            <person name="Kim S."/>
            <person name="Choi T."/>
            <person name="Kim D."/>
            <person name="Ryu S."/>
            <person name="Kim W."/>
        </authorList>
    </citation>
    <scope>NUCLEOTIDE SEQUENCE [LARGE SCALE GENOMIC DNA]</scope>
    <source>
        <tissue evidence="2">Muscle</tissue>
    </source>
</reference>
<feature type="region of interest" description="Disordered" evidence="1">
    <location>
        <begin position="221"/>
        <end position="255"/>
    </location>
</feature>
<sequence>MAQPHHKPAAGQKRGNSQKKQEPQDADHLPSFQKKGKEKKLCPYQVEPGSDEGDPVAEKTSPGKCSWKVNTRFGTGSTRKRPTKVEEGVLGSRRRRRSPENSVNPLGTDLTSAGRKLVYLNIRRKRRVLPVSTEGESGRPLKAELAGAQPQRTQKIEEDRAPVLLWVRNANREGVTELRTSNPKEEKKNVQLLSVGDTQEGAEEPSLLYVLRTWAEEAALSVTQNSGRGRKREQHREGQRRGKKGARTNSTPKSP</sequence>
<gene>
    <name evidence="2" type="ORF">E2C01_051723</name>
</gene>
<evidence type="ECO:0000256" key="1">
    <source>
        <dbReference type="SAM" id="MobiDB-lite"/>
    </source>
</evidence>
<keyword evidence="3" id="KW-1185">Reference proteome</keyword>
<feature type="compositionally biased region" description="Polar residues" evidence="1">
    <location>
        <begin position="68"/>
        <end position="77"/>
    </location>
</feature>
<protein>
    <submittedName>
        <fullName evidence="2">Uncharacterized protein</fullName>
    </submittedName>
</protein>
<dbReference type="EMBL" id="VSRR010015030">
    <property type="protein sequence ID" value="MPC57736.1"/>
    <property type="molecule type" value="Genomic_DNA"/>
</dbReference>
<name>A0A5B7GJL8_PORTR</name>
<evidence type="ECO:0000313" key="2">
    <source>
        <dbReference type="EMBL" id="MPC57736.1"/>
    </source>
</evidence>
<feature type="compositionally biased region" description="Basic and acidic residues" evidence="1">
    <location>
        <begin position="19"/>
        <end position="28"/>
    </location>
</feature>
<dbReference type="AlphaFoldDB" id="A0A5B7GJL8"/>
<organism evidence="2 3">
    <name type="scientific">Portunus trituberculatus</name>
    <name type="common">Swimming crab</name>
    <name type="synonym">Neptunus trituberculatus</name>
    <dbReference type="NCBI Taxonomy" id="210409"/>
    <lineage>
        <taxon>Eukaryota</taxon>
        <taxon>Metazoa</taxon>
        <taxon>Ecdysozoa</taxon>
        <taxon>Arthropoda</taxon>
        <taxon>Crustacea</taxon>
        <taxon>Multicrustacea</taxon>
        <taxon>Malacostraca</taxon>
        <taxon>Eumalacostraca</taxon>
        <taxon>Eucarida</taxon>
        <taxon>Decapoda</taxon>
        <taxon>Pleocyemata</taxon>
        <taxon>Brachyura</taxon>
        <taxon>Eubrachyura</taxon>
        <taxon>Portunoidea</taxon>
        <taxon>Portunidae</taxon>
        <taxon>Portuninae</taxon>
        <taxon>Portunus</taxon>
    </lineage>
</organism>
<feature type="compositionally biased region" description="Polar residues" evidence="1">
    <location>
        <begin position="100"/>
        <end position="109"/>
    </location>
</feature>
<comment type="caution">
    <text evidence="2">The sequence shown here is derived from an EMBL/GenBank/DDBJ whole genome shotgun (WGS) entry which is preliminary data.</text>
</comment>